<name>A0A0M6X189_9FIRM</name>
<dbReference type="InterPro" id="IPR058263">
    <property type="entry name" value="DUF7957"/>
</dbReference>
<organism evidence="1 2">
    <name type="scientific">Roseburia inulinivorans</name>
    <dbReference type="NCBI Taxonomy" id="360807"/>
    <lineage>
        <taxon>Bacteria</taxon>
        <taxon>Bacillati</taxon>
        <taxon>Bacillota</taxon>
        <taxon>Clostridia</taxon>
        <taxon>Lachnospirales</taxon>
        <taxon>Lachnospiraceae</taxon>
        <taxon>Roseburia</taxon>
    </lineage>
</organism>
<reference evidence="2" key="1">
    <citation type="submission" date="2015-05" db="EMBL/GenBank/DDBJ databases">
        <authorList>
            <consortium name="Pathogen Informatics"/>
        </authorList>
    </citation>
    <scope>NUCLEOTIDE SEQUENCE [LARGE SCALE GENOMIC DNA]</scope>
    <source>
        <strain evidence="2">L1-83</strain>
    </source>
</reference>
<keyword evidence="2" id="KW-1185">Reference proteome</keyword>
<accession>A0A0M6X189</accession>
<sequence>MKQLDNRSIETNGEIIKFDIAIRQIVEYKDFFVILLREKREVPNNIIAYDYYGKEIWKINDIVQAKIPRGYDEIEKKLDSILIAHYELGIIFEIDVYKRQIIQKKYLR</sequence>
<dbReference type="RefSeq" id="WP_055040533.1">
    <property type="nucleotide sequence ID" value="NZ_CBCTRZ010000039.1"/>
</dbReference>
<dbReference type="AlphaFoldDB" id="A0A0M6X189"/>
<dbReference type="Pfam" id="PF25857">
    <property type="entry name" value="DUF7957"/>
    <property type="match status" value="1"/>
</dbReference>
<evidence type="ECO:0000313" key="2">
    <source>
        <dbReference type="Proteomes" id="UP000049828"/>
    </source>
</evidence>
<evidence type="ECO:0000313" key="1">
    <source>
        <dbReference type="EMBL" id="CRL43264.1"/>
    </source>
</evidence>
<proteinExistence type="predicted"/>
<dbReference type="EMBL" id="CVRS01000126">
    <property type="protein sequence ID" value="CRL43264.1"/>
    <property type="molecule type" value="Genomic_DNA"/>
</dbReference>
<gene>
    <name evidence="1" type="ORF">RIL183_34151</name>
</gene>
<protein>
    <submittedName>
        <fullName evidence="1">Uncharacterized protein</fullName>
    </submittedName>
</protein>
<dbReference type="Proteomes" id="UP000049828">
    <property type="component" value="Unassembled WGS sequence"/>
</dbReference>
<dbReference type="OrthoDB" id="1923886at2"/>